<dbReference type="FunFam" id="3.40.50.20:FF:000001">
    <property type="entry name" value="Carbamoyl-phosphate synthase large chain"/>
    <property type="match status" value="1"/>
</dbReference>
<evidence type="ECO:0000256" key="15">
    <source>
        <dbReference type="ARBA" id="ARBA00047359"/>
    </source>
</evidence>
<evidence type="ECO:0000313" key="22">
    <source>
        <dbReference type="EMBL" id="BAU99076.1"/>
    </source>
</evidence>
<feature type="binding site" evidence="19">
    <location>
        <position position="241"/>
    </location>
    <ligand>
        <name>ATP</name>
        <dbReference type="ChEBI" id="CHEBI:30616"/>
        <label>1</label>
    </ligand>
</feature>
<dbReference type="NCBIfam" id="TIGR01369">
    <property type="entry name" value="CPSaseII_lrg"/>
    <property type="match status" value="1"/>
</dbReference>
<dbReference type="InterPro" id="IPR033937">
    <property type="entry name" value="MGS_CPS_CarB"/>
</dbReference>
<dbReference type="PROSITE" id="PS00867">
    <property type="entry name" value="CPSASE_2"/>
    <property type="match status" value="2"/>
</dbReference>
<feature type="binding site" evidence="19">
    <location>
        <position position="712"/>
    </location>
    <ligand>
        <name>ATP</name>
        <dbReference type="ChEBI" id="CHEBI:30616"/>
        <label>2</label>
    </ligand>
</feature>
<feature type="binding site" evidence="19">
    <location>
        <position position="299"/>
    </location>
    <ligand>
        <name>Mg(2+)</name>
        <dbReference type="ChEBI" id="CHEBI:18420"/>
        <label>2</label>
    </ligand>
</feature>
<dbReference type="InterPro" id="IPR036914">
    <property type="entry name" value="MGS-like_dom_sf"/>
</dbReference>
<dbReference type="SUPFAM" id="SSF56059">
    <property type="entry name" value="Glutathione synthetase ATP-binding domain-like"/>
    <property type="match status" value="2"/>
</dbReference>
<dbReference type="GO" id="GO:0006526">
    <property type="term" value="P:L-arginine biosynthetic process"/>
    <property type="evidence" value="ECO:0007669"/>
    <property type="project" value="UniProtKB-UniRule"/>
</dbReference>
<feature type="binding site" evidence="19">
    <location>
        <position position="787"/>
    </location>
    <ligand>
        <name>ATP</name>
        <dbReference type="ChEBI" id="CHEBI:30616"/>
        <label>2</label>
    </ligand>
</feature>
<comment type="cofactor">
    <cofactor evidence="19">
        <name>Mg(2+)</name>
        <dbReference type="ChEBI" id="CHEBI:18420"/>
    </cofactor>
    <cofactor evidence="19">
        <name>Mn(2+)</name>
        <dbReference type="ChEBI" id="CHEBI:29035"/>
    </cofactor>
    <text evidence="19">Binds 4 Mg(2+) or Mn(2+) ions per subunit.</text>
</comment>
<dbReference type="UniPathway" id="UPA00068">
    <property type="reaction ID" value="UER00171"/>
</dbReference>
<dbReference type="Gene3D" id="3.30.470.20">
    <property type="entry name" value="ATP-grasp fold, B domain"/>
    <property type="match status" value="2"/>
</dbReference>
<dbReference type="SMART" id="SM01096">
    <property type="entry name" value="CPSase_L_D3"/>
    <property type="match status" value="1"/>
</dbReference>
<keyword evidence="10 19" id="KW-0547">Nucleotide-binding</keyword>
<feature type="binding site" evidence="19">
    <location>
        <position position="285"/>
    </location>
    <ligand>
        <name>ATP</name>
        <dbReference type="ChEBI" id="CHEBI:30616"/>
        <label>1</label>
    </ligand>
</feature>
<evidence type="ECO:0000256" key="17">
    <source>
        <dbReference type="ARBA" id="ARBA00057223"/>
    </source>
</evidence>
<feature type="binding site" evidence="19">
    <location>
        <position position="243"/>
    </location>
    <ligand>
        <name>ATP</name>
        <dbReference type="ChEBI" id="CHEBI:30616"/>
        <label>1</label>
    </ligand>
</feature>
<evidence type="ECO:0000256" key="12">
    <source>
        <dbReference type="ARBA" id="ARBA00022842"/>
    </source>
</evidence>
<feature type="binding site" evidence="19">
    <location>
        <position position="786"/>
    </location>
    <ligand>
        <name>ATP</name>
        <dbReference type="ChEBI" id="CHEBI:30616"/>
        <label>2</label>
    </ligand>
</feature>
<dbReference type="Gene3D" id="3.30.1490.20">
    <property type="entry name" value="ATP-grasp fold, A domain"/>
    <property type="match status" value="1"/>
</dbReference>
<feature type="binding site" evidence="19">
    <location>
        <position position="210"/>
    </location>
    <ligand>
        <name>ATP</name>
        <dbReference type="ChEBI" id="CHEBI:30616"/>
        <label>1</label>
    </ligand>
</feature>
<keyword evidence="11 19" id="KW-0067">ATP-binding</keyword>
<feature type="binding site" evidence="19">
    <location>
        <position position="761"/>
    </location>
    <ligand>
        <name>ATP</name>
        <dbReference type="ChEBI" id="CHEBI:30616"/>
        <label>2</label>
    </ligand>
</feature>
<feature type="binding site" evidence="19">
    <location>
        <position position="843"/>
    </location>
    <ligand>
        <name>Mn(2+)</name>
        <dbReference type="ChEBI" id="CHEBI:29035"/>
        <label>4</label>
    </ligand>
</feature>
<dbReference type="GO" id="GO:0004087">
    <property type="term" value="F:carbamoyl-phosphate synthase (ammonia) activity"/>
    <property type="evidence" value="ECO:0007669"/>
    <property type="project" value="UniProtKB-EC"/>
</dbReference>
<dbReference type="PROSITE" id="PS51855">
    <property type="entry name" value="MGS"/>
    <property type="match status" value="1"/>
</dbReference>
<feature type="binding site" evidence="19">
    <location>
        <position position="299"/>
    </location>
    <ligand>
        <name>ATP</name>
        <dbReference type="ChEBI" id="CHEBI:30616"/>
        <label>1</label>
    </ligand>
</feature>
<dbReference type="PANTHER" id="PTHR11405">
    <property type="entry name" value="CARBAMOYLTRANSFERASE FAMILY MEMBER"/>
    <property type="match status" value="1"/>
</dbReference>
<dbReference type="Gene3D" id="3.40.50.1380">
    <property type="entry name" value="Methylglyoxal synthase-like domain"/>
    <property type="match status" value="1"/>
</dbReference>
<proteinExistence type="inferred from homology"/>
<dbReference type="Pfam" id="PF02142">
    <property type="entry name" value="MGS"/>
    <property type="match status" value="1"/>
</dbReference>
<dbReference type="GO" id="GO:0005524">
    <property type="term" value="F:ATP binding"/>
    <property type="evidence" value="ECO:0007669"/>
    <property type="project" value="UniProtKB-UniRule"/>
</dbReference>
<dbReference type="OrthoDB" id="9804197at2"/>
<dbReference type="PRINTS" id="PR00098">
    <property type="entry name" value="CPSASE"/>
</dbReference>
<dbReference type="RefSeq" id="WP_096381059.1">
    <property type="nucleotide sequence ID" value="NZ_AP017457.1"/>
</dbReference>
<dbReference type="FunFam" id="3.40.50.20:FF:000003">
    <property type="entry name" value="Carbamoyl-phosphate synthase large chain"/>
    <property type="match status" value="1"/>
</dbReference>
<keyword evidence="13 19" id="KW-0665">Pyrimidine biosynthesis</keyword>
<feature type="binding site" evidence="19">
    <location>
        <position position="299"/>
    </location>
    <ligand>
        <name>Mn(2+)</name>
        <dbReference type="ChEBI" id="CHEBI:29035"/>
        <label>2</label>
    </ligand>
</feature>
<comment type="domain">
    <text evidence="19">The large subunit is composed of 2 ATP-grasp domains that are involved in binding the 2 ATP molecules needed for carbamoyl phosphate synthesis. The N-terminal ATP-grasp domain (referred to as the carboxyphosphate synthetic component) catalyzes the ATP-dependent phosphorylation of hydrogencarbonate to carboxyphosphate and the subsequent nucleophilic attack by ammonia to form a carbamate intermediate. The C-terminal ATP-grasp domain (referred to as the carbamoyl phosphate synthetic component) then catalyzes the phosphorylation of carbamate with the second ATP to form the end product carbamoyl phosphate. The reactive and unstable enzyme intermediates are sequentially channeled from one active site to the next through the interior of the protein over a distance of at least 96 A.</text>
</comment>
<feature type="binding site" evidence="19">
    <location>
        <position position="841"/>
    </location>
    <ligand>
        <name>Mg(2+)</name>
        <dbReference type="ChEBI" id="CHEBI:18420"/>
        <label>3</label>
    </ligand>
</feature>
<feature type="binding site" evidence="19">
    <location>
        <position position="299"/>
    </location>
    <ligand>
        <name>Mg(2+)</name>
        <dbReference type="ChEBI" id="CHEBI:18420"/>
        <label>1</label>
    </ligand>
</feature>
<dbReference type="InterPro" id="IPR005480">
    <property type="entry name" value="CPSase_lsu_oligo"/>
</dbReference>
<feature type="binding site" evidence="19">
    <location>
        <position position="129"/>
    </location>
    <ligand>
        <name>ATP</name>
        <dbReference type="ChEBI" id="CHEBI:30616"/>
        <label>1</label>
    </ligand>
</feature>
<feature type="domain" description="ATP-grasp" evidence="20">
    <location>
        <begin position="133"/>
        <end position="328"/>
    </location>
</feature>
<feature type="binding site" evidence="19">
    <location>
        <position position="175"/>
    </location>
    <ligand>
        <name>ATP</name>
        <dbReference type="ChEBI" id="CHEBI:30616"/>
        <label>1</label>
    </ligand>
</feature>
<evidence type="ECO:0000256" key="19">
    <source>
        <dbReference type="HAMAP-Rule" id="MF_01210"/>
    </source>
</evidence>
<dbReference type="FunFam" id="1.10.1030.10:FF:000002">
    <property type="entry name" value="Carbamoyl-phosphate synthase large chain"/>
    <property type="match status" value="1"/>
</dbReference>
<dbReference type="GO" id="GO:0004088">
    <property type="term" value="F:carbamoyl-phosphate synthase (glutamine-hydrolyzing) activity"/>
    <property type="evidence" value="ECO:0007669"/>
    <property type="project" value="UniProtKB-UniRule"/>
</dbReference>
<evidence type="ECO:0000256" key="13">
    <source>
        <dbReference type="ARBA" id="ARBA00022975"/>
    </source>
</evidence>
<dbReference type="FunFam" id="3.30.470.20:FF:000014">
    <property type="entry name" value="Carbamoyl-phosphate synthase large chain"/>
    <property type="match status" value="1"/>
</dbReference>
<dbReference type="AlphaFoldDB" id="A0A173LVQ6"/>
<evidence type="ECO:0000256" key="3">
    <source>
        <dbReference type="ARBA" id="ARBA00005077"/>
    </source>
</evidence>
<feature type="region of interest" description="Allosteric domain" evidence="19">
    <location>
        <begin position="951"/>
        <end position="1096"/>
    </location>
</feature>
<feature type="binding site" evidence="19">
    <location>
        <position position="829"/>
    </location>
    <ligand>
        <name>Mg(2+)</name>
        <dbReference type="ChEBI" id="CHEBI:18420"/>
        <label>3</label>
    </ligand>
</feature>
<dbReference type="InterPro" id="IPR006275">
    <property type="entry name" value="CPSase_lsu"/>
</dbReference>
<dbReference type="PROSITE" id="PS00866">
    <property type="entry name" value="CPSASE_1"/>
    <property type="match status" value="2"/>
</dbReference>
<feature type="binding site" evidence="19">
    <location>
        <position position="301"/>
    </location>
    <ligand>
        <name>Mn(2+)</name>
        <dbReference type="ChEBI" id="CHEBI:29035"/>
        <label>2</label>
    </ligand>
</feature>
<dbReference type="Pfam" id="PF02786">
    <property type="entry name" value="CPSase_L_D2"/>
    <property type="match status" value="2"/>
</dbReference>
<dbReference type="PROSITE" id="PS51257">
    <property type="entry name" value="PROKAR_LIPOPROTEIN"/>
    <property type="match status" value="1"/>
</dbReference>
<dbReference type="KEGG" id="amin:AUMI_15340"/>
<feature type="binding site" evidence="19">
    <location>
        <position position="176"/>
    </location>
    <ligand>
        <name>ATP</name>
        <dbReference type="ChEBI" id="CHEBI:30616"/>
        <label>1</label>
    </ligand>
</feature>
<dbReference type="NCBIfam" id="NF009455">
    <property type="entry name" value="PRK12815.1"/>
    <property type="match status" value="1"/>
</dbReference>
<feature type="binding site" evidence="19">
    <location>
        <position position="285"/>
    </location>
    <ligand>
        <name>Mg(2+)</name>
        <dbReference type="ChEBI" id="CHEBI:18420"/>
        <label>1</label>
    </ligand>
</feature>
<dbReference type="SMART" id="SM00851">
    <property type="entry name" value="MGS"/>
    <property type="match status" value="1"/>
</dbReference>
<dbReference type="InterPro" id="IPR013815">
    <property type="entry name" value="ATP_grasp_subdomain_1"/>
</dbReference>
<feature type="domain" description="MGS-like" evidence="21">
    <location>
        <begin position="951"/>
        <end position="1092"/>
    </location>
</feature>
<dbReference type="InterPro" id="IPR011607">
    <property type="entry name" value="MGS-like_dom"/>
</dbReference>
<feature type="binding site" evidence="19">
    <location>
        <position position="299"/>
    </location>
    <ligand>
        <name>Mn(2+)</name>
        <dbReference type="ChEBI" id="CHEBI:29035"/>
        <label>1</label>
    </ligand>
</feature>
<evidence type="ECO:0000256" key="16">
    <source>
        <dbReference type="ARBA" id="ARBA00048816"/>
    </source>
</evidence>
<evidence type="ECO:0000256" key="8">
    <source>
        <dbReference type="ARBA" id="ARBA00022723"/>
    </source>
</evidence>
<dbReference type="InterPro" id="IPR011761">
    <property type="entry name" value="ATP-grasp"/>
</dbReference>
<dbReference type="SUPFAM" id="SSF52440">
    <property type="entry name" value="PreATP-grasp domain"/>
    <property type="match status" value="2"/>
</dbReference>
<feature type="binding site" evidence="19">
    <location>
        <position position="242"/>
    </location>
    <ligand>
        <name>ATP</name>
        <dbReference type="ChEBI" id="CHEBI:30616"/>
        <label>1</label>
    </ligand>
</feature>
<evidence type="ECO:0000313" key="23">
    <source>
        <dbReference type="Proteomes" id="UP000243847"/>
    </source>
</evidence>
<feature type="binding site" evidence="19">
    <location>
        <position position="843"/>
    </location>
    <ligand>
        <name>Mg(2+)</name>
        <dbReference type="ChEBI" id="CHEBI:18420"/>
        <label>4</label>
    </ligand>
</feature>
<dbReference type="Gene3D" id="3.40.50.20">
    <property type="match status" value="2"/>
</dbReference>
<evidence type="ECO:0000256" key="1">
    <source>
        <dbReference type="ARBA" id="ARBA00001936"/>
    </source>
</evidence>
<keyword evidence="14" id="KW-0464">Manganese</keyword>
<feature type="binding site" evidence="19">
    <location>
        <position position="756"/>
    </location>
    <ligand>
        <name>ATP</name>
        <dbReference type="ChEBI" id="CHEBI:30616"/>
        <label>2</label>
    </ligand>
</feature>
<dbReference type="Pfam" id="PF25596">
    <property type="entry name" value="CPSase_L_D1"/>
    <property type="match status" value="2"/>
</dbReference>
<feature type="binding site" evidence="19">
    <location>
        <position position="208"/>
    </location>
    <ligand>
        <name>ATP</name>
        <dbReference type="ChEBI" id="CHEBI:30616"/>
        <label>1</label>
    </ligand>
</feature>
<keyword evidence="7 19" id="KW-0028">Amino-acid biosynthesis</keyword>
<keyword evidence="8" id="KW-0479">Metal-binding</keyword>
<dbReference type="PROSITE" id="PS50975">
    <property type="entry name" value="ATP_GRASP"/>
    <property type="match status" value="2"/>
</dbReference>
<evidence type="ECO:0000256" key="9">
    <source>
        <dbReference type="ARBA" id="ARBA00022737"/>
    </source>
</evidence>
<dbReference type="InterPro" id="IPR016185">
    <property type="entry name" value="PreATP-grasp_dom_sf"/>
</dbReference>
<feature type="binding site" evidence="19">
    <location>
        <position position="301"/>
    </location>
    <ligand>
        <name>Mg(2+)</name>
        <dbReference type="ChEBI" id="CHEBI:18420"/>
        <label>2</label>
    </ligand>
</feature>
<evidence type="ECO:0000259" key="20">
    <source>
        <dbReference type="PROSITE" id="PS50975"/>
    </source>
</evidence>
<comment type="caution">
    <text evidence="19">Lacks conserved residue(s) required for the propagation of feature annotation.</text>
</comment>
<evidence type="ECO:0000256" key="5">
    <source>
        <dbReference type="ARBA" id="ARBA00022571"/>
    </source>
</evidence>
<dbReference type="NCBIfam" id="NF003671">
    <property type="entry name" value="PRK05294.1"/>
    <property type="match status" value="1"/>
</dbReference>
<protein>
    <recommendedName>
        <fullName evidence="19">Carbamoyl phosphate synthase large chain</fullName>
        <ecNumber evidence="19">6.3.4.16</ecNumber>
        <ecNumber evidence="19">6.3.5.5</ecNumber>
    </recommendedName>
    <alternativeName>
        <fullName evidence="19">Carbamoyl phosphate synthetase ammonia chain</fullName>
    </alternativeName>
</protein>
<evidence type="ECO:0000256" key="6">
    <source>
        <dbReference type="ARBA" id="ARBA00022598"/>
    </source>
</evidence>
<dbReference type="GO" id="GO:0005737">
    <property type="term" value="C:cytoplasm"/>
    <property type="evidence" value="ECO:0007669"/>
    <property type="project" value="TreeGrafter"/>
</dbReference>
<feature type="binding site" evidence="19">
    <location>
        <position position="841"/>
    </location>
    <ligand>
        <name>Mn(2+)</name>
        <dbReference type="ChEBI" id="CHEBI:29035"/>
        <label>3</label>
    </ligand>
</feature>
<evidence type="ECO:0000256" key="18">
    <source>
        <dbReference type="ARBA" id="ARBA00062056"/>
    </source>
</evidence>
<comment type="subunit">
    <text evidence="18 19">Composed of two chains; the small (or glutamine) chain promotes the hydrolysis of glutamine to ammonia, which is used by the large (or ammonia) chain to synthesize carbamoyl phosphate. Tetramer of heterodimers (alpha,beta)4.</text>
</comment>
<dbReference type="FunFam" id="3.30.470.20:FF:000007">
    <property type="entry name" value="Carbamoyl-phosphate synthase large chain"/>
    <property type="match status" value="1"/>
</dbReference>
<accession>A0A173LVQ6</accession>
<dbReference type="InterPro" id="IPR058047">
    <property type="entry name" value="CPSase_preATP-grasp"/>
</dbReference>
<gene>
    <name evidence="19" type="primary">carB</name>
    <name evidence="22" type="ORF">AUMI_15340</name>
</gene>
<comment type="similarity">
    <text evidence="4 19">Belongs to the CarB family.</text>
</comment>
<dbReference type="Proteomes" id="UP000243847">
    <property type="component" value="Chromosome sequence1"/>
</dbReference>
<dbReference type="InterPro" id="IPR005479">
    <property type="entry name" value="CPAse_ATP-bd"/>
</dbReference>
<feature type="binding site" evidence="19">
    <location>
        <position position="841"/>
    </location>
    <ligand>
        <name>ATP</name>
        <dbReference type="ChEBI" id="CHEBI:30616"/>
        <label>2</label>
    </ligand>
</feature>
<dbReference type="PANTHER" id="PTHR11405:SF53">
    <property type="entry name" value="CARBAMOYL-PHOSPHATE SYNTHASE [AMMONIA], MITOCHONDRIAL"/>
    <property type="match status" value="1"/>
</dbReference>
<dbReference type="UniPathway" id="UPA00070">
    <property type="reaction ID" value="UER00115"/>
</dbReference>
<feature type="binding site" evidence="19">
    <location>
        <position position="841"/>
    </location>
    <ligand>
        <name>Mg(2+)</name>
        <dbReference type="ChEBI" id="CHEBI:18420"/>
        <label>4</label>
    </ligand>
</feature>
<name>A0A173LVQ6_9MICO</name>
<dbReference type="SUPFAM" id="SSF52335">
    <property type="entry name" value="Methylglyoxal synthase-like"/>
    <property type="match status" value="1"/>
</dbReference>
<dbReference type="GeneID" id="80451724"/>
<organism evidence="22 23">
    <name type="scientific">Aurantimicrobium minutum</name>
    <dbReference type="NCBI Taxonomy" id="708131"/>
    <lineage>
        <taxon>Bacteria</taxon>
        <taxon>Bacillati</taxon>
        <taxon>Actinomycetota</taxon>
        <taxon>Actinomycetes</taxon>
        <taxon>Micrococcales</taxon>
        <taxon>Microbacteriaceae</taxon>
        <taxon>Aurantimicrobium</taxon>
    </lineage>
</organism>
<feature type="binding site" evidence="19">
    <location>
        <position position="829"/>
    </location>
    <ligand>
        <name>Mn(2+)</name>
        <dbReference type="ChEBI" id="CHEBI:29035"/>
        <label>3</label>
    </ligand>
</feature>
<feature type="region of interest" description="Carboxyphosphate synthetic domain" evidence="19">
    <location>
        <begin position="1"/>
        <end position="402"/>
    </location>
</feature>
<evidence type="ECO:0000256" key="11">
    <source>
        <dbReference type="ARBA" id="ARBA00022840"/>
    </source>
</evidence>
<feature type="binding site" evidence="19">
    <location>
        <position position="789"/>
    </location>
    <ligand>
        <name>ATP</name>
        <dbReference type="ChEBI" id="CHEBI:30616"/>
        <label>2</label>
    </ligand>
</feature>
<comment type="pathway">
    <text evidence="3 19">Amino-acid biosynthesis; L-arginine biosynthesis; carbamoyl phosphate from bicarbonate: step 1/1.</text>
</comment>
<feature type="binding site" evidence="19">
    <location>
        <position position="829"/>
    </location>
    <ligand>
        <name>ATP</name>
        <dbReference type="ChEBI" id="CHEBI:30616"/>
        <label>2</label>
    </ligand>
</feature>
<comment type="catalytic activity">
    <reaction evidence="15 19">
        <text>hydrogencarbonate + NH4(+) + 2 ATP = carbamoyl phosphate + 2 ADP + phosphate + 2 H(+)</text>
        <dbReference type="Rhea" id="RHEA:18029"/>
        <dbReference type="ChEBI" id="CHEBI:15378"/>
        <dbReference type="ChEBI" id="CHEBI:17544"/>
        <dbReference type="ChEBI" id="CHEBI:28938"/>
        <dbReference type="ChEBI" id="CHEBI:30616"/>
        <dbReference type="ChEBI" id="CHEBI:43474"/>
        <dbReference type="ChEBI" id="CHEBI:58228"/>
        <dbReference type="ChEBI" id="CHEBI:456216"/>
        <dbReference type="EC" id="6.3.4.16"/>
    </reaction>
</comment>
<evidence type="ECO:0000256" key="2">
    <source>
        <dbReference type="ARBA" id="ARBA00004812"/>
    </source>
</evidence>
<keyword evidence="12" id="KW-0460">Magnesium</keyword>
<dbReference type="CDD" id="cd01424">
    <property type="entry name" value="MGS_CPS_II"/>
    <property type="match status" value="1"/>
</dbReference>
<dbReference type="SUPFAM" id="SSF48108">
    <property type="entry name" value="Carbamoyl phosphate synthetase, large subunit connection domain"/>
    <property type="match status" value="1"/>
</dbReference>
<feature type="binding site" evidence="19">
    <location>
        <position position="285"/>
    </location>
    <ligand>
        <name>Mn(2+)</name>
        <dbReference type="ChEBI" id="CHEBI:29035"/>
        <label>1</label>
    </ligand>
</feature>
<reference evidence="22 23" key="1">
    <citation type="journal article" date="2016" name="Genome Announc.">
        <title>Complete Genome Sequence of Aurantimicrobium minutum Type Strain KNCT, a Planktonic Ultramicrobacterium Isolated from River Water.</title>
        <authorList>
            <person name="Nakai R."/>
            <person name="Fujisawa T."/>
            <person name="Nakamura Y."/>
            <person name="Nishide H."/>
            <person name="Uchiyama I."/>
            <person name="Baba T."/>
            <person name="Toyoda A."/>
            <person name="Fujiyama A."/>
            <person name="Naganuma T."/>
            <person name="Niki H."/>
        </authorList>
    </citation>
    <scope>NUCLEOTIDE SEQUENCE [LARGE SCALE GENOMIC DNA]</scope>
    <source>
        <strain evidence="22 23">KNC</strain>
    </source>
</reference>
<comment type="function">
    <text evidence="17 19">Large subunit of the glutamine-dependent carbamoyl phosphate synthetase (CPSase). CPSase catalyzes the formation of carbamoyl phosphate from the ammonia moiety of glutamine, carbonate, and phosphate donated by ATP, constituting the first step of 2 biosynthetic pathways, one leading to arginine and/or urea and the other to pyrimidine nucleotides. The large subunit (synthetase) binds the substrates ammonia (free or transferred from glutamine from the small subunit), hydrogencarbonate and ATP and carries out an ATP-coupled ligase reaction, activating hydrogencarbonate by forming carboxy phosphate which reacts with ammonia to form carbamoyl phosphate.</text>
</comment>
<dbReference type="EC" id="6.3.4.16" evidence="19"/>
<feature type="binding site" evidence="19">
    <location>
        <position position="754"/>
    </location>
    <ligand>
        <name>ATP</name>
        <dbReference type="ChEBI" id="CHEBI:30616"/>
        <label>2</label>
    </ligand>
</feature>
<evidence type="ECO:0000256" key="7">
    <source>
        <dbReference type="ARBA" id="ARBA00022605"/>
    </source>
</evidence>
<evidence type="ECO:0000256" key="4">
    <source>
        <dbReference type="ARBA" id="ARBA00009799"/>
    </source>
</evidence>
<dbReference type="InterPro" id="IPR005483">
    <property type="entry name" value="CPSase_dom"/>
</dbReference>
<evidence type="ECO:0000259" key="21">
    <source>
        <dbReference type="PROSITE" id="PS51855"/>
    </source>
</evidence>
<dbReference type="InterPro" id="IPR036897">
    <property type="entry name" value="CarbamoylP_synth_lsu_oligo_sf"/>
</dbReference>
<feature type="domain" description="ATP-grasp" evidence="20">
    <location>
        <begin position="676"/>
        <end position="870"/>
    </location>
</feature>
<keyword evidence="9 19" id="KW-0677">Repeat</keyword>
<evidence type="ECO:0000256" key="10">
    <source>
        <dbReference type="ARBA" id="ARBA00022741"/>
    </source>
</evidence>
<dbReference type="EC" id="6.3.5.5" evidence="19"/>
<dbReference type="GO" id="GO:0044205">
    <property type="term" value="P:'de novo' UMP biosynthetic process"/>
    <property type="evidence" value="ECO:0007669"/>
    <property type="project" value="UniProtKB-UniRule"/>
</dbReference>
<feature type="binding site" evidence="19">
    <location>
        <position position="788"/>
    </location>
    <ligand>
        <name>ATP</name>
        <dbReference type="ChEBI" id="CHEBI:30616"/>
        <label>2</label>
    </ligand>
</feature>
<dbReference type="Pfam" id="PF02787">
    <property type="entry name" value="CPSase_L_D3"/>
    <property type="match status" value="1"/>
</dbReference>
<comment type="cofactor">
    <cofactor evidence="1">
        <name>Mn(2+)</name>
        <dbReference type="ChEBI" id="CHEBI:29035"/>
    </cofactor>
</comment>
<keyword evidence="6 19" id="KW-0436">Ligase</keyword>
<feature type="binding site" evidence="19">
    <location>
        <position position="169"/>
    </location>
    <ligand>
        <name>ATP</name>
        <dbReference type="ChEBI" id="CHEBI:30616"/>
        <label>1</label>
    </ligand>
</feature>
<comment type="pathway">
    <text evidence="2 19">Pyrimidine metabolism; UMP biosynthesis via de novo pathway; (S)-dihydroorotate from bicarbonate: step 1/3.</text>
</comment>
<feature type="binding site" evidence="19">
    <location>
        <position position="841"/>
    </location>
    <ligand>
        <name>Mn(2+)</name>
        <dbReference type="ChEBI" id="CHEBI:29035"/>
        <label>4</label>
    </ligand>
</feature>
<dbReference type="GO" id="GO:0046872">
    <property type="term" value="F:metal ion binding"/>
    <property type="evidence" value="ECO:0007669"/>
    <property type="project" value="UniProtKB-KW"/>
</dbReference>
<dbReference type="HAMAP" id="MF_01210_B">
    <property type="entry name" value="CPSase_L_chain_B"/>
    <property type="match status" value="1"/>
</dbReference>
<dbReference type="Gene3D" id="1.10.1030.10">
    <property type="entry name" value="Carbamoyl-phosphate synthetase, large subunit oligomerisation domain"/>
    <property type="match status" value="1"/>
</dbReference>
<comment type="catalytic activity">
    <reaction evidence="16 19">
        <text>hydrogencarbonate + L-glutamine + 2 ATP + H2O = carbamoyl phosphate + L-glutamate + 2 ADP + phosphate + 2 H(+)</text>
        <dbReference type="Rhea" id="RHEA:18633"/>
        <dbReference type="ChEBI" id="CHEBI:15377"/>
        <dbReference type="ChEBI" id="CHEBI:15378"/>
        <dbReference type="ChEBI" id="CHEBI:17544"/>
        <dbReference type="ChEBI" id="CHEBI:29985"/>
        <dbReference type="ChEBI" id="CHEBI:30616"/>
        <dbReference type="ChEBI" id="CHEBI:43474"/>
        <dbReference type="ChEBI" id="CHEBI:58228"/>
        <dbReference type="ChEBI" id="CHEBI:58359"/>
        <dbReference type="ChEBI" id="CHEBI:456216"/>
        <dbReference type="EC" id="6.3.5.5"/>
    </reaction>
</comment>
<dbReference type="EMBL" id="AP017457">
    <property type="protein sequence ID" value="BAU99076.1"/>
    <property type="molecule type" value="Genomic_DNA"/>
</dbReference>
<keyword evidence="5 19" id="KW-0055">Arginine biosynthesis</keyword>
<sequence length="1096" mass="117559">MPRRPDINSVLVIGSGPIVIGQACEFDYSGTQACRVLREEGIRVILVNSNPATIMTDPDFADATYVEPITPEVIEAIIIKEKPDAILPTLGGQTALNAAISLHENGALERHGVELIGAKVEAIRKGEDRQIFKDLVLASGADVAKSYIAHTLEECIEAAKDLGYPLVVRPSFTMGGLGSGFAYNEEDLIRIAGDGLHSSPTSEVLLEESILGWKEYELELMRDTADNTVVVCSIENVDPVGVHTGDSITVAPALTLTDREYQNLRDIGIEIIRLVGVDTGGCNIQFAVDPKDGRVIVIEMNPRVSRSSALASKATGFPIAKIAAKLAIGYRLDEIPNDITKVTPASFEPTLDYVVVKVPRFAFEKFPAADATLTTTMKSVGEAMAIGRNYATALQKALRSLEKRGSSFHWGEETRSVEELLSISKVPTDGRIVTVQQALRKGATPKQVFDATKIDPWFIDQIVLINEVAAEVQAAHELNASVIRYAKDFGFSDAQIAELRGLTEQEVSNQRYALDIRPVFKTVDTCAGEFPALTPYHYSSYDLETEVMPSDRKKVVILGSGPNRIGQGVEFDYSCVHASFALSDAGYETIMINCNPETVSTDYDTSDRLYFEPLTLEDVLEVIHAESKSGELVGVVVQLGGQTALGLAKGLKAAGVPILGTTPEAIDLAEERGEFSRILDAANLLAPRNGTATDVEGAVKVAEEIGYPVLVRPSYVLGGRGMEIVFDTASLRDYFVRIDGQAIVGSESPLLVDRFLDDAIEIDVDALFDGEQLYVGGVMEHIEEAGVHSGDSACTLPPISLGKKDVDRVREATLAIAKGIGVKGLLNVQFAIGAGVLYVLEANPRASRTVPFVSKALGIPLAKAASRIMVGEGIRDLITEGLLPAQDGSVVPMDAPIAVKEAVLPFKRFRTPAGKVVDSLLGPEMRSTGEVMGMDVNFPIAFAKAQAGAYGGLPSSGTVFISVADRDKRNIILPALRFSQLGFKIVATEGTAEILQRNGIPASIIGKVSAKLGNDTIVELINRNEVDIVINTPSGSTARADGYEIRASAIAADKPLFTNMAQVSAAVASIDTIREGFDVCSLQDYAIKRREALAKV</sequence>
<feature type="binding site" evidence="19">
    <location>
        <position position="215"/>
    </location>
    <ligand>
        <name>ATP</name>
        <dbReference type="ChEBI" id="CHEBI:30616"/>
        <label>1</label>
    </ligand>
</feature>
<evidence type="ECO:0000256" key="14">
    <source>
        <dbReference type="ARBA" id="ARBA00023211"/>
    </source>
</evidence>
<dbReference type="GO" id="GO:0006541">
    <property type="term" value="P:glutamine metabolic process"/>
    <property type="evidence" value="ECO:0007669"/>
    <property type="project" value="TreeGrafter"/>
</dbReference>